<dbReference type="PANTHER" id="PTHR10030:SF37">
    <property type="entry name" value="ALPHA-L-FUCOSIDASE-RELATED"/>
    <property type="match status" value="1"/>
</dbReference>
<gene>
    <name evidence="11" type="ORF">CVLEPA_LOCUS1457</name>
</gene>
<name>A0ABP0F262_CLALP</name>
<feature type="signal peptide" evidence="8">
    <location>
        <begin position="1"/>
        <end position="22"/>
    </location>
</feature>
<keyword evidence="12" id="KW-1185">Reference proteome</keyword>
<evidence type="ECO:0000256" key="5">
    <source>
        <dbReference type="ARBA" id="ARBA00022801"/>
    </source>
</evidence>
<keyword evidence="6" id="KW-0326">Glycosidase</keyword>
<dbReference type="InterPro" id="IPR000933">
    <property type="entry name" value="Glyco_hydro_29"/>
</dbReference>
<protein>
    <recommendedName>
        <fullName evidence="3">alpha-L-fucosidase</fullName>
        <ecNumber evidence="3">3.2.1.51</ecNumber>
    </recommendedName>
</protein>
<dbReference type="Pfam" id="PF16757">
    <property type="entry name" value="Fucosidase_C"/>
    <property type="match status" value="1"/>
</dbReference>
<evidence type="ECO:0000256" key="8">
    <source>
        <dbReference type="SAM" id="SignalP"/>
    </source>
</evidence>
<dbReference type="PANTHER" id="PTHR10030">
    <property type="entry name" value="ALPHA-L-FUCOSIDASE"/>
    <property type="match status" value="1"/>
</dbReference>
<evidence type="ECO:0000256" key="6">
    <source>
        <dbReference type="ARBA" id="ARBA00023295"/>
    </source>
</evidence>
<dbReference type="EC" id="3.2.1.51" evidence="3"/>
<dbReference type="InterPro" id="IPR016286">
    <property type="entry name" value="FUC_metazoa-typ"/>
</dbReference>
<evidence type="ECO:0000256" key="4">
    <source>
        <dbReference type="ARBA" id="ARBA00022729"/>
    </source>
</evidence>
<organism evidence="11 12">
    <name type="scientific">Clavelina lepadiformis</name>
    <name type="common">Light-bulb sea squirt</name>
    <name type="synonym">Ascidia lepadiformis</name>
    <dbReference type="NCBI Taxonomy" id="159417"/>
    <lineage>
        <taxon>Eukaryota</taxon>
        <taxon>Metazoa</taxon>
        <taxon>Chordata</taxon>
        <taxon>Tunicata</taxon>
        <taxon>Ascidiacea</taxon>
        <taxon>Aplousobranchia</taxon>
        <taxon>Clavelinidae</taxon>
        <taxon>Clavelina</taxon>
    </lineage>
</organism>
<dbReference type="EMBL" id="CAWYQH010000001">
    <property type="protein sequence ID" value="CAK8672514.1"/>
    <property type="molecule type" value="Genomic_DNA"/>
</dbReference>
<comment type="function">
    <text evidence="1">Alpha-L-fucosidase is responsible for hydrolyzing the alpha-1,6-linked fucose joined to the reducing-end N-acetylglucosamine of the carbohydrate moieties of glycoproteins.</text>
</comment>
<evidence type="ECO:0000256" key="1">
    <source>
        <dbReference type="ARBA" id="ARBA00004071"/>
    </source>
</evidence>
<evidence type="ECO:0000259" key="9">
    <source>
        <dbReference type="Pfam" id="PF01120"/>
    </source>
</evidence>
<dbReference type="Pfam" id="PF01120">
    <property type="entry name" value="Alpha_L_fucos"/>
    <property type="match status" value="1"/>
</dbReference>
<dbReference type="Proteomes" id="UP001642483">
    <property type="component" value="Unassembled WGS sequence"/>
</dbReference>
<keyword evidence="5" id="KW-0378">Hydrolase</keyword>
<evidence type="ECO:0000259" key="10">
    <source>
        <dbReference type="Pfam" id="PF16757"/>
    </source>
</evidence>
<evidence type="ECO:0000256" key="3">
    <source>
        <dbReference type="ARBA" id="ARBA00012662"/>
    </source>
</evidence>
<dbReference type="PRINTS" id="PR00741">
    <property type="entry name" value="GLHYDRLASE29"/>
</dbReference>
<dbReference type="Gene3D" id="3.20.20.80">
    <property type="entry name" value="Glycosidases"/>
    <property type="match status" value="1"/>
</dbReference>
<dbReference type="InterPro" id="IPR057739">
    <property type="entry name" value="Glyco_hydro_29_N"/>
</dbReference>
<keyword evidence="7" id="KW-0175">Coiled coil</keyword>
<feature type="coiled-coil region" evidence="7">
    <location>
        <begin position="392"/>
        <end position="423"/>
    </location>
</feature>
<reference evidence="11 12" key="1">
    <citation type="submission" date="2024-02" db="EMBL/GenBank/DDBJ databases">
        <authorList>
            <person name="Daric V."/>
            <person name="Darras S."/>
        </authorList>
    </citation>
    <scope>NUCLEOTIDE SEQUENCE [LARGE SCALE GENOMIC DNA]</scope>
</reference>
<feature type="domain" description="Alpha-L-fucosidase C-terminal" evidence="10">
    <location>
        <begin position="453"/>
        <end position="541"/>
    </location>
</feature>
<dbReference type="SUPFAM" id="SSF51445">
    <property type="entry name" value="(Trans)glycosidases"/>
    <property type="match status" value="1"/>
</dbReference>
<dbReference type="InterPro" id="IPR017853">
    <property type="entry name" value="GH"/>
</dbReference>
<dbReference type="InterPro" id="IPR031919">
    <property type="entry name" value="Fucosidase_C"/>
</dbReference>
<proteinExistence type="inferred from homology"/>
<sequence length="545" mass="63536">MLKLGICLCVLACFVLIDRSESIIYEPTWESLDKRPLPDWFDFSKLGIFIHWGVFSAPSYGHSPAWGWYYWKIQKVPGWQVFMEKNYRPDFTYADFAKDFTAEFFEPDDWATLFKLSGAKYVVLTAKHHEGYCNWHTNVSSWNWNSVDVGPHRDLVGDLARSIRAKTNLHFGLYHSLYEWFNPLYLRDKANNYQTNDFVMEKTLPELYEIVKAYKPELIWSDGQWEAPSWYWNSTIFLAWLYNQSPVKDTVIVNDRWGNDTTCKHGGYLNCDDRFNPGEVQTRKWENAMTLNRDSWSWRRDTDIGQFLTTKEMLSTFVKTISCGGNMLMNVGPTKGGVINPILQERLMEMGTWLGVNGGAVYGSKPWRVPKDAMNSNVWYTCQPDREVHEKAKETTRNLRKSLLENEQQNEKRKEKITAEEKQWQKHFREKRELGDWMAKEDIVEIDVEEMAKVYFEKNPKQESSASVPIFAFVLDWPKSNILLLSAPTNGTDTSRVVMLGSDEVDIPLDWAPLEPTGIAIQMPRVPISRLPHHLAWVISLYGFY</sequence>
<evidence type="ECO:0000313" key="12">
    <source>
        <dbReference type="Proteomes" id="UP001642483"/>
    </source>
</evidence>
<evidence type="ECO:0000256" key="7">
    <source>
        <dbReference type="SAM" id="Coils"/>
    </source>
</evidence>
<feature type="chain" id="PRO_5047438921" description="alpha-L-fucosidase" evidence="8">
    <location>
        <begin position="23"/>
        <end position="545"/>
    </location>
</feature>
<comment type="caution">
    <text evidence="11">The sequence shown here is derived from an EMBL/GenBank/DDBJ whole genome shotgun (WGS) entry which is preliminary data.</text>
</comment>
<accession>A0ABP0F262</accession>
<evidence type="ECO:0000313" key="11">
    <source>
        <dbReference type="EMBL" id="CAK8672514.1"/>
    </source>
</evidence>
<comment type="similarity">
    <text evidence="2">Belongs to the glycosyl hydrolase 29 family.</text>
</comment>
<keyword evidence="4 8" id="KW-0732">Signal</keyword>
<evidence type="ECO:0000256" key="2">
    <source>
        <dbReference type="ARBA" id="ARBA00007951"/>
    </source>
</evidence>
<feature type="domain" description="Glycoside hydrolase family 29 N-terminal" evidence="9">
    <location>
        <begin position="24"/>
        <end position="358"/>
    </location>
</feature>
<dbReference type="SMART" id="SM00812">
    <property type="entry name" value="Alpha_L_fucos"/>
    <property type="match status" value="1"/>
</dbReference>